<reference evidence="15" key="1">
    <citation type="submission" date="2012-12" db="EMBL/GenBank/DDBJ databases">
        <authorList>
            <person name="Hellsten U."/>
            <person name="Grimwood J."/>
            <person name="Chapman J.A."/>
            <person name="Shapiro H."/>
            <person name="Aerts A."/>
            <person name="Otillar R.P."/>
            <person name="Terry A.Y."/>
            <person name="Boore J.L."/>
            <person name="Simakov O."/>
            <person name="Marletaz F."/>
            <person name="Cho S.-J."/>
            <person name="Edsinger-Gonzales E."/>
            <person name="Havlak P."/>
            <person name="Kuo D.-H."/>
            <person name="Larsson T."/>
            <person name="Lv J."/>
            <person name="Arendt D."/>
            <person name="Savage R."/>
            <person name="Osoegawa K."/>
            <person name="de Jong P."/>
            <person name="Lindberg D.R."/>
            <person name="Seaver E.C."/>
            <person name="Weisblat D.A."/>
            <person name="Putnam N.H."/>
            <person name="Grigoriev I.V."/>
            <person name="Rokhsar D.S."/>
        </authorList>
    </citation>
    <scope>NUCLEOTIDE SEQUENCE</scope>
</reference>
<evidence type="ECO:0000256" key="8">
    <source>
        <dbReference type="ARBA" id="ARBA00023170"/>
    </source>
</evidence>
<dbReference type="GeneID" id="20211668"/>
<sequence>MSESREKIFKHCDINSNNVNDIIDNNFSNNININNHINKNNNNIKINTIIRENCKRLNQLINNSHRNSHVSSDFFKTNKNFNVDTIINYNNNNIGNEKNEINTSDDINYNNNTNDNNNDNNNINYNNDIINNNSNENNNINDKNNNKNNGNISINSNINKNNNIYDNNNNNDNNNININNNINNNNNINYIPRSKPSCCLVCHDRASGNHYGVLTCDGCRGFFKRSVRRNMTYICKFGDRCKIDVARRNQCQACRFKKCLQVSMNRDAVQQQRDAIKTNASKRSRSFWEDEDGEDDNLKMNIKSECTVQNTASNNQIFPAEPDSSLSSKGSSEADSFNEIISAAATAAPRCYGNCCQPISSLQSFKKLQLVDELANVLVYCIKWACYLPEYQKLPVTLRKVLVENSWGQMFVLSLSQFRHWTWIEERLESRNGGVLEHLMNAVKRLQTIAVDPSEFFCLMKISLFKSSYKEHWMHQATIEYQRLAVMLLERLTLFKKHPARTQHLLVELYNLASITDLQLKSLFKLADQGDSADVVDSLINEILNN</sequence>
<keyword evidence="6" id="KW-0238">DNA-binding</keyword>
<comment type="similarity">
    <text evidence="1">Belongs to the nuclear hormone receptor family.</text>
</comment>
<dbReference type="SUPFAM" id="SSF57716">
    <property type="entry name" value="Glucocorticoid receptor-like (DNA-binding domain)"/>
    <property type="match status" value="1"/>
</dbReference>
<dbReference type="PANTHER" id="PTHR24083">
    <property type="entry name" value="NUCLEAR HORMONE RECEPTOR"/>
    <property type="match status" value="1"/>
</dbReference>
<proteinExistence type="inferred from homology"/>
<dbReference type="GO" id="GO:0045944">
    <property type="term" value="P:positive regulation of transcription by RNA polymerase II"/>
    <property type="evidence" value="ECO:0000318"/>
    <property type="project" value="GO_Central"/>
</dbReference>
<evidence type="ECO:0000313" key="14">
    <source>
        <dbReference type="EnsemblMetazoa" id="HelroP190681"/>
    </source>
</evidence>
<dbReference type="Pfam" id="PF00105">
    <property type="entry name" value="zf-C4"/>
    <property type="match status" value="1"/>
</dbReference>
<evidence type="ECO:0000313" key="15">
    <source>
        <dbReference type="Proteomes" id="UP000015101"/>
    </source>
</evidence>
<keyword evidence="7" id="KW-0804">Transcription</keyword>
<gene>
    <name evidence="14" type="primary">20211668</name>
    <name evidence="13" type="ORF">HELRODRAFT_190681</name>
</gene>
<dbReference type="GO" id="GO:0004879">
    <property type="term" value="F:nuclear receptor activity"/>
    <property type="evidence" value="ECO:0000318"/>
    <property type="project" value="GO_Central"/>
</dbReference>
<dbReference type="InterPro" id="IPR035500">
    <property type="entry name" value="NHR-like_dom_sf"/>
</dbReference>
<protein>
    <recommendedName>
        <fullName evidence="16">Nuclear receptor domain-containing protein</fullName>
    </recommendedName>
</protein>
<keyword evidence="4" id="KW-0862">Zinc</keyword>
<dbReference type="GO" id="GO:0000978">
    <property type="term" value="F:RNA polymerase II cis-regulatory region sequence-specific DNA binding"/>
    <property type="evidence" value="ECO:0000318"/>
    <property type="project" value="GO_Central"/>
</dbReference>
<dbReference type="GO" id="GO:0030182">
    <property type="term" value="P:neuron differentiation"/>
    <property type="evidence" value="ECO:0000318"/>
    <property type="project" value="GO_Central"/>
</dbReference>
<evidence type="ECO:0000256" key="5">
    <source>
        <dbReference type="ARBA" id="ARBA00023015"/>
    </source>
</evidence>
<dbReference type="InterPro" id="IPR050274">
    <property type="entry name" value="Nuclear_hormone_rcpt_NR2"/>
</dbReference>
<evidence type="ECO:0000313" key="13">
    <source>
        <dbReference type="EMBL" id="ESO08986.1"/>
    </source>
</evidence>
<evidence type="ECO:0000256" key="10">
    <source>
        <dbReference type="SAM" id="MobiDB-lite"/>
    </source>
</evidence>
<keyword evidence="9" id="KW-0539">Nucleus</keyword>
<evidence type="ECO:0000256" key="6">
    <source>
        <dbReference type="ARBA" id="ARBA00023125"/>
    </source>
</evidence>
<dbReference type="PROSITE" id="PS51843">
    <property type="entry name" value="NR_LBD"/>
    <property type="match status" value="1"/>
</dbReference>
<dbReference type="PRINTS" id="PR00398">
    <property type="entry name" value="STRDHORMONER"/>
</dbReference>
<dbReference type="OrthoDB" id="5771769at2759"/>
<dbReference type="SUPFAM" id="SSF48508">
    <property type="entry name" value="Nuclear receptor ligand-binding domain"/>
    <property type="match status" value="1"/>
</dbReference>
<dbReference type="FunFam" id="3.30.50.10:FF:000030">
    <property type="entry name" value="Nuclear Hormone Receptor family"/>
    <property type="match status" value="1"/>
</dbReference>
<evidence type="ECO:0000259" key="11">
    <source>
        <dbReference type="PROSITE" id="PS51030"/>
    </source>
</evidence>
<evidence type="ECO:0000256" key="4">
    <source>
        <dbReference type="ARBA" id="ARBA00022833"/>
    </source>
</evidence>
<dbReference type="CTD" id="20211668"/>
<dbReference type="Gene3D" id="1.10.565.10">
    <property type="entry name" value="Retinoid X Receptor"/>
    <property type="match status" value="1"/>
</dbReference>
<keyword evidence="8" id="KW-0675">Receptor</keyword>
<feature type="domain" description="Nuclear receptor" evidence="11">
    <location>
        <begin position="196"/>
        <end position="271"/>
    </location>
</feature>
<dbReference type="AlphaFoldDB" id="T1FS71"/>
<dbReference type="PROSITE" id="PS51030">
    <property type="entry name" value="NUCLEAR_REC_DBD_2"/>
    <property type="match status" value="1"/>
</dbReference>
<dbReference type="RefSeq" id="XP_009013008.1">
    <property type="nucleotide sequence ID" value="XM_009014760.1"/>
</dbReference>
<dbReference type="HOGENOM" id="CLU_499013_0_0_1"/>
<dbReference type="Gene3D" id="3.30.50.10">
    <property type="entry name" value="Erythroid Transcription Factor GATA-1, subunit A"/>
    <property type="match status" value="1"/>
</dbReference>
<dbReference type="eggNOG" id="KOG3575">
    <property type="taxonomic scope" value="Eukaryota"/>
</dbReference>
<evidence type="ECO:0000256" key="3">
    <source>
        <dbReference type="ARBA" id="ARBA00022771"/>
    </source>
</evidence>
<reference evidence="14" key="3">
    <citation type="submission" date="2015-06" db="UniProtKB">
        <authorList>
            <consortium name="EnsemblMetazoa"/>
        </authorList>
    </citation>
    <scope>IDENTIFICATION</scope>
</reference>
<dbReference type="STRING" id="6412.T1FS71"/>
<dbReference type="CDD" id="cd07164">
    <property type="entry name" value="NR_DBD_PNR_like_1"/>
    <property type="match status" value="1"/>
</dbReference>
<organism evidence="14 15">
    <name type="scientific">Helobdella robusta</name>
    <name type="common">Californian leech</name>
    <dbReference type="NCBI Taxonomy" id="6412"/>
    <lineage>
        <taxon>Eukaryota</taxon>
        <taxon>Metazoa</taxon>
        <taxon>Spiralia</taxon>
        <taxon>Lophotrochozoa</taxon>
        <taxon>Annelida</taxon>
        <taxon>Clitellata</taxon>
        <taxon>Hirudinea</taxon>
        <taxon>Rhynchobdellida</taxon>
        <taxon>Glossiphoniidae</taxon>
        <taxon>Helobdella</taxon>
    </lineage>
</organism>
<dbReference type="PRINTS" id="PR00047">
    <property type="entry name" value="STROIDFINGER"/>
</dbReference>
<feature type="region of interest" description="Disordered" evidence="10">
    <location>
        <begin position="110"/>
        <end position="153"/>
    </location>
</feature>
<evidence type="ECO:0000256" key="9">
    <source>
        <dbReference type="ARBA" id="ARBA00023242"/>
    </source>
</evidence>
<keyword evidence="2" id="KW-0479">Metal-binding</keyword>
<evidence type="ECO:0000256" key="7">
    <source>
        <dbReference type="ARBA" id="ARBA00023163"/>
    </source>
</evidence>
<dbReference type="GO" id="GO:0008270">
    <property type="term" value="F:zinc ion binding"/>
    <property type="evidence" value="ECO:0007669"/>
    <property type="project" value="UniProtKB-KW"/>
</dbReference>
<evidence type="ECO:0000256" key="2">
    <source>
        <dbReference type="ARBA" id="ARBA00022723"/>
    </source>
</evidence>
<keyword evidence="3" id="KW-0863">Zinc-finger</keyword>
<reference evidence="13 15" key="2">
    <citation type="journal article" date="2013" name="Nature">
        <title>Insights into bilaterian evolution from three spiralian genomes.</title>
        <authorList>
            <person name="Simakov O."/>
            <person name="Marletaz F."/>
            <person name="Cho S.J."/>
            <person name="Edsinger-Gonzales E."/>
            <person name="Havlak P."/>
            <person name="Hellsten U."/>
            <person name="Kuo D.H."/>
            <person name="Larsson T."/>
            <person name="Lv J."/>
            <person name="Arendt D."/>
            <person name="Savage R."/>
            <person name="Osoegawa K."/>
            <person name="de Jong P."/>
            <person name="Grimwood J."/>
            <person name="Chapman J.A."/>
            <person name="Shapiro H."/>
            <person name="Aerts A."/>
            <person name="Otillar R.P."/>
            <person name="Terry A.Y."/>
            <person name="Boore J.L."/>
            <person name="Grigoriev I.V."/>
            <person name="Lindberg D.R."/>
            <person name="Seaver E.C."/>
            <person name="Weisblat D.A."/>
            <person name="Putnam N.H."/>
            <person name="Rokhsar D.S."/>
        </authorList>
    </citation>
    <scope>NUCLEOTIDE SEQUENCE</scope>
</reference>
<feature type="domain" description="NR LBD" evidence="12">
    <location>
        <begin position="332"/>
        <end position="546"/>
    </location>
</feature>
<dbReference type="EnsemblMetazoa" id="HelroT190681">
    <property type="protein sequence ID" value="HelroP190681"/>
    <property type="gene ID" value="HelroG190681"/>
</dbReference>
<evidence type="ECO:0000256" key="1">
    <source>
        <dbReference type="ARBA" id="ARBA00005993"/>
    </source>
</evidence>
<keyword evidence="15" id="KW-1185">Reference proteome</keyword>
<evidence type="ECO:0008006" key="16">
    <source>
        <dbReference type="Google" id="ProtNLM"/>
    </source>
</evidence>
<keyword evidence="5" id="KW-0805">Transcription regulation</keyword>
<dbReference type="PROSITE" id="PS00031">
    <property type="entry name" value="NUCLEAR_REC_DBD_1"/>
    <property type="match status" value="1"/>
</dbReference>
<dbReference type="InterPro" id="IPR001628">
    <property type="entry name" value="Znf_hrmn_rcpt"/>
</dbReference>
<accession>T1FS71</accession>
<dbReference type="EMBL" id="KB096023">
    <property type="protein sequence ID" value="ESO08986.1"/>
    <property type="molecule type" value="Genomic_DNA"/>
</dbReference>
<dbReference type="EMBL" id="AMQM01003144">
    <property type="status" value="NOT_ANNOTATED_CDS"/>
    <property type="molecule type" value="Genomic_DNA"/>
</dbReference>
<dbReference type="InterPro" id="IPR000536">
    <property type="entry name" value="Nucl_hrmn_rcpt_lig-bd"/>
</dbReference>
<name>T1FS71_HELRO</name>
<evidence type="ECO:0000259" key="12">
    <source>
        <dbReference type="PROSITE" id="PS51843"/>
    </source>
</evidence>
<dbReference type="InterPro" id="IPR013088">
    <property type="entry name" value="Znf_NHR/GATA"/>
</dbReference>
<dbReference type="InParanoid" id="T1FS71"/>
<dbReference type="SMART" id="SM00399">
    <property type="entry name" value="ZnF_C4"/>
    <property type="match status" value="1"/>
</dbReference>
<dbReference type="Proteomes" id="UP000015101">
    <property type="component" value="Unassembled WGS sequence"/>
</dbReference>
<dbReference type="InterPro" id="IPR001723">
    <property type="entry name" value="Nuclear_hrmn_rcpt"/>
</dbReference>
<dbReference type="KEGG" id="hro:HELRODRAFT_190681"/>